<feature type="transmembrane region" description="Helical" evidence="8">
    <location>
        <begin position="16"/>
        <end position="36"/>
    </location>
</feature>
<reference evidence="9" key="2">
    <citation type="submission" date="2020-09" db="EMBL/GenBank/DDBJ databases">
        <authorList>
            <person name="Sun Q."/>
            <person name="Zhou Y."/>
        </authorList>
    </citation>
    <scope>NUCLEOTIDE SEQUENCE</scope>
    <source>
        <strain evidence="9">CGMCC 1.12726</strain>
    </source>
</reference>
<keyword evidence="3" id="KW-1003">Cell membrane</keyword>
<accession>A0A917CUI6</accession>
<dbReference type="Gene3D" id="3.30.420.270">
    <property type="match status" value="1"/>
</dbReference>
<keyword evidence="5 8" id="KW-1133">Transmembrane helix</keyword>
<dbReference type="PANTHER" id="PTHR30558">
    <property type="entry name" value="EXBD MEMBRANE COMPONENT OF PMF-DRIVEN MACROMOLECULE IMPORT SYSTEM"/>
    <property type="match status" value="1"/>
</dbReference>
<evidence type="ECO:0000256" key="8">
    <source>
        <dbReference type="SAM" id="Phobius"/>
    </source>
</evidence>
<dbReference type="InterPro" id="IPR003400">
    <property type="entry name" value="ExbD"/>
</dbReference>
<proteinExistence type="inferred from homology"/>
<dbReference type="Pfam" id="PF02472">
    <property type="entry name" value="ExbD"/>
    <property type="match status" value="1"/>
</dbReference>
<evidence type="ECO:0000256" key="1">
    <source>
        <dbReference type="ARBA" id="ARBA00004162"/>
    </source>
</evidence>
<comment type="similarity">
    <text evidence="2 7">Belongs to the ExbD/TolR family.</text>
</comment>
<dbReference type="GO" id="GO:0015031">
    <property type="term" value="P:protein transport"/>
    <property type="evidence" value="ECO:0007669"/>
    <property type="project" value="UniProtKB-KW"/>
</dbReference>
<dbReference type="RefSeq" id="WP_188450163.1">
    <property type="nucleotide sequence ID" value="NZ_BMFO01000004.1"/>
</dbReference>
<dbReference type="Proteomes" id="UP000632858">
    <property type="component" value="Unassembled WGS sequence"/>
</dbReference>
<comment type="caution">
    <text evidence="9">The sequence shown here is derived from an EMBL/GenBank/DDBJ whole genome shotgun (WGS) entry which is preliminary data.</text>
</comment>
<keyword evidence="10" id="KW-1185">Reference proteome</keyword>
<keyword evidence="4 7" id="KW-0812">Transmembrane</keyword>
<gene>
    <name evidence="9" type="primary">exbD</name>
    <name evidence="9" type="ORF">GCM10010960_19020</name>
</gene>
<dbReference type="PANTHER" id="PTHR30558:SF3">
    <property type="entry name" value="BIOPOLYMER TRANSPORT PROTEIN EXBD-RELATED"/>
    <property type="match status" value="1"/>
</dbReference>
<protein>
    <submittedName>
        <fullName evidence="9">Biopolymer transporter ExbD</fullName>
    </submittedName>
</protein>
<evidence type="ECO:0000313" key="9">
    <source>
        <dbReference type="EMBL" id="GGF97500.1"/>
    </source>
</evidence>
<dbReference type="EMBL" id="BMFO01000004">
    <property type="protein sequence ID" value="GGF97500.1"/>
    <property type="molecule type" value="Genomic_DNA"/>
</dbReference>
<evidence type="ECO:0000256" key="4">
    <source>
        <dbReference type="ARBA" id="ARBA00022692"/>
    </source>
</evidence>
<evidence type="ECO:0000256" key="2">
    <source>
        <dbReference type="ARBA" id="ARBA00005811"/>
    </source>
</evidence>
<keyword evidence="7" id="KW-0813">Transport</keyword>
<dbReference type="GO" id="GO:0022857">
    <property type="term" value="F:transmembrane transporter activity"/>
    <property type="evidence" value="ECO:0007669"/>
    <property type="project" value="InterPro"/>
</dbReference>
<comment type="subcellular location">
    <subcellularLocation>
        <location evidence="1">Cell membrane</location>
        <topology evidence="1">Single-pass membrane protein</topology>
    </subcellularLocation>
    <subcellularLocation>
        <location evidence="7">Cell membrane</location>
        <topology evidence="7">Single-pass type II membrane protein</topology>
    </subcellularLocation>
</comment>
<reference evidence="9" key="1">
    <citation type="journal article" date="2014" name="Int. J. Syst. Evol. Microbiol.">
        <title>Complete genome sequence of Corynebacterium casei LMG S-19264T (=DSM 44701T), isolated from a smear-ripened cheese.</title>
        <authorList>
            <consortium name="US DOE Joint Genome Institute (JGI-PGF)"/>
            <person name="Walter F."/>
            <person name="Albersmeier A."/>
            <person name="Kalinowski J."/>
            <person name="Ruckert C."/>
        </authorList>
    </citation>
    <scope>NUCLEOTIDE SEQUENCE</scope>
    <source>
        <strain evidence="9">CGMCC 1.12726</strain>
    </source>
</reference>
<organism evidence="9 10">
    <name type="scientific">Arenimonas maotaiensis</name>
    <dbReference type="NCBI Taxonomy" id="1446479"/>
    <lineage>
        <taxon>Bacteria</taxon>
        <taxon>Pseudomonadati</taxon>
        <taxon>Pseudomonadota</taxon>
        <taxon>Gammaproteobacteria</taxon>
        <taxon>Lysobacterales</taxon>
        <taxon>Lysobacteraceae</taxon>
        <taxon>Arenimonas</taxon>
    </lineage>
</organism>
<evidence type="ECO:0000256" key="3">
    <source>
        <dbReference type="ARBA" id="ARBA00022475"/>
    </source>
</evidence>
<evidence type="ECO:0000256" key="6">
    <source>
        <dbReference type="ARBA" id="ARBA00023136"/>
    </source>
</evidence>
<dbReference type="GO" id="GO:0005886">
    <property type="term" value="C:plasma membrane"/>
    <property type="evidence" value="ECO:0007669"/>
    <property type="project" value="UniProtKB-SubCell"/>
</dbReference>
<keyword evidence="6 8" id="KW-0472">Membrane</keyword>
<evidence type="ECO:0000256" key="5">
    <source>
        <dbReference type="ARBA" id="ARBA00022989"/>
    </source>
</evidence>
<name>A0A917CUI6_9GAMM</name>
<sequence length="141" mass="15149">MRLDTANADDEVEINLTALIDVVFTLIIFFVVTTSFNNRSALKISLPSSSANQTEAARKPLTVLIDRSGNYYVGDHALARKDLASLKDALRQQAGNDTGRTLVIQADAKASHQSVVTAMDAAGQLGFTRLSIATAPEARDE</sequence>
<evidence type="ECO:0000256" key="7">
    <source>
        <dbReference type="RuleBase" id="RU003879"/>
    </source>
</evidence>
<dbReference type="AlphaFoldDB" id="A0A917CUI6"/>
<keyword evidence="7" id="KW-0653">Protein transport</keyword>
<evidence type="ECO:0000313" key="10">
    <source>
        <dbReference type="Proteomes" id="UP000632858"/>
    </source>
</evidence>